<evidence type="ECO:0000313" key="2">
    <source>
        <dbReference type="EMBL" id="WSA33003.1"/>
    </source>
</evidence>
<sequence length="713" mass="77620">MTHVLIVVGERPQQKSVLVESLRRFRDQGARVAIVGDVPADALAVDADLADVHQLAASPNDPRLRRALARTRQPSRALWLRAWADPWVRRRLRTADVLVALDTTAVHTVWELAQRQPRADACNGIGAAGRIVRARHDGTHRRTGGAWDGVSARAGIIARGARRAAVTGAQESLEAAMAPAVLRSQVGGRLWRTAVGAPGLPERVRVALAYRVHVRSVQAGRPGLAAATSAAAASRMSGRKSRAELLTREANHELETGRVPVCLTEAVTAELALADELLSKQKVRAAKSLYKAMRLLFHRVAHFDQLTSPLAERPAEFLAPLRASATARVMATPRGRSTPAATPPADRPLRLLIMTNGNAHFLREIRQRYAETPGVELRYVHLADDPVSAALTHSPAGIVEHLVAGQSEYGNRVEEWLRPHLDWADTLFVDWCVAAAAITTLVDPGDTRVVMRLHSFEAFSYWPHLIDFSRVDDLVFVSEHLRDFATEVLPTLTGAEAPRLRVISNAMDLHGYQRPKDPSARFTLGLIGTSAVAKDPRWAVEVLRQLRATDERYRLLLVGGGLNPEASESVRQYDAALSADLAELEPSGAVTRLGHVDDVPGVLSDIGIILSSSVRESFHCALVEGAASGAVPVARDWPFFAGRATSARTLFPGDWVVDSPQQAAARIQTATASDEVWRAEGAAAATYVTKTWDWTVVRDDFDELFLPGGDRRG</sequence>
<evidence type="ECO:0000313" key="1">
    <source>
        <dbReference type="EMBL" id="SCL74021.1"/>
    </source>
</evidence>
<dbReference type="Pfam" id="PF13692">
    <property type="entry name" value="Glyco_trans_1_4"/>
    <property type="match status" value="1"/>
</dbReference>
<gene>
    <name evidence="1" type="ORF">GA0070608_6341</name>
    <name evidence="2" type="ORF">OIE14_02705</name>
</gene>
<dbReference type="EMBL" id="CP109071">
    <property type="protein sequence ID" value="WSA33003.1"/>
    <property type="molecule type" value="Genomic_DNA"/>
</dbReference>
<reference evidence="2 4" key="2">
    <citation type="submission" date="2022-10" db="EMBL/GenBank/DDBJ databases">
        <title>The complete genomes of actinobacterial strains from the NBC collection.</title>
        <authorList>
            <person name="Joergensen T.S."/>
            <person name="Alvarez Arevalo M."/>
            <person name="Sterndorff E.B."/>
            <person name="Faurdal D."/>
            <person name="Vuksanovic O."/>
            <person name="Mourched A.-S."/>
            <person name="Charusanti P."/>
            <person name="Shaw S."/>
            <person name="Blin K."/>
            <person name="Weber T."/>
        </authorList>
    </citation>
    <scope>NUCLEOTIDE SEQUENCE [LARGE SCALE GENOMIC DNA]</scope>
    <source>
        <strain evidence="2 4">NBC 01809</strain>
    </source>
</reference>
<protein>
    <submittedName>
        <fullName evidence="1 2">Glycosyltransferase</fullName>
    </submittedName>
</protein>
<accession>A0A1C6W6B1</accession>
<organism evidence="1 3">
    <name type="scientific">Micromonospora peucetia</name>
    <dbReference type="NCBI Taxonomy" id="47871"/>
    <lineage>
        <taxon>Bacteria</taxon>
        <taxon>Bacillati</taxon>
        <taxon>Actinomycetota</taxon>
        <taxon>Actinomycetes</taxon>
        <taxon>Micromonosporales</taxon>
        <taxon>Micromonosporaceae</taxon>
        <taxon>Micromonospora</taxon>
    </lineage>
</organism>
<dbReference type="SUPFAM" id="SSF53756">
    <property type="entry name" value="UDP-Glycosyltransferase/glycogen phosphorylase"/>
    <property type="match status" value="1"/>
</dbReference>
<proteinExistence type="predicted"/>
<dbReference type="GO" id="GO:0016740">
    <property type="term" value="F:transferase activity"/>
    <property type="evidence" value="ECO:0007669"/>
    <property type="project" value="UniProtKB-KW"/>
</dbReference>
<dbReference type="STRING" id="47871.GA0070608_6341"/>
<dbReference type="Proteomes" id="UP000199343">
    <property type="component" value="Unassembled WGS sequence"/>
</dbReference>
<evidence type="ECO:0000313" key="4">
    <source>
        <dbReference type="Proteomes" id="UP001334804"/>
    </source>
</evidence>
<name>A0A1C6W6B1_9ACTN</name>
<keyword evidence="1" id="KW-0808">Transferase</keyword>
<evidence type="ECO:0000313" key="3">
    <source>
        <dbReference type="Proteomes" id="UP000199343"/>
    </source>
</evidence>
<dbReference type="RefSeq" id="WP_091633673.1">
    <property type="nucleotide sequence ID" value="NZ_CP109071.1"/>
</dbReference>
<dbReference type="AlphaFoldDB" id="A0A1C6W6B1"/>
<dbReference type="Proteomes" id="UP001334804">
    <property type="component" value="Chromosome"/>
</dbReference>
<reference evidence="1 3" key="1">
    <citation type="submission" date="2016-06" db="EMBL/GenBank/DDBJ databases">
        <authorList>
            <person name="Kjaerup R.B."/>
            <person name="Dalgaard T.S."/>
            <person name="Juul-Madsen H.R."/>
        </authorList>
    </citation>
    <scope>NUCLEOTIDE SEQUENCE [LARGE SCALE GENOMIC DNA]</scope>
    <source>
        <strain evidence="1 3">DSM 43363</strain>
    </source>
</reference>
<dbReference type="Gene3D" id="3.40.50.2000">
    <property type="entry name" value="Glycogen Phosphorylase B"/>
    <property type="match status" value="1"/>
</dbReference>
<dbReference type="OrthoDB" id="6713581at2"/>
<dbReference type="EMBL" id="FMIC01000002">
    <property type="protein sequence ID" value="SCL74021.1"/>
    <property type="molecule type" value="Genomic_DNA"/>
</dbReference>
<keyword evidence="4" id="KW-1185">Reference proteome</keyword>